<protein>
    <submittedName>
        <fullName evidence="1">Uncharacterized protein</fullName>
    </submittedName>
</protein>
<dbReference type="Proteomes" id="UP001162131">
    <property type="component" value="Unassembled WGS sequence"/>
</dbReference>
<organism evidence="1 2">
    <name type="scientific">Blepharisma stoltei</name>
    <dbReference type="NCBI Taxonomy" id="1481888"/>
    <lineage>
        <taxon>Eukaryota</taxon>
        <taxon>Sar</taxon>
        <taxon>Alveolata</taxon>
        <taxon>Ciliophora</taxon>
        <taxon>Postciliodesmatophora</taxon>
        <taxon>Heterotrichea</taxon>
        <taxon>Heterotrichida</taxon>
        <taxon>Blepharismidae</taxon>
        <taxon>Blepharisma</taxon>
    </lineage>
</organism>
<proteinExistence type="predicted"/>
<evidence type="ECO:0000313" key="1">
    <source>
        <dbReference type="EMBL" id="CAG9322975.1"/>
    </source>
</evidence>
<comment type="caution">
    <text evidence="1">The sequence shown here is derived from an EMBL/GenBank/DDBJ whole genome shotgun (WGS) entry which is preliminary data.</text>
</comment>
<gene>
    <name evidence="1" type="ORF">BSTOLATCC_MIC32880</name>
</gene>
<accession>A0AAU9J6V5</accession>
<sequence length="287" mass="34166">MSLSFNHLLKWFECTWAPYSNMILEIICKNKLKLLNCEIDYLILKLNECDIVKTSFEKWDSLPIHKFEEFCLLWVLVLRNKDRYQNFITKYACIADIVRCKIEGFIGLADKEIASFVLYWISLLNDNKANRDEATINYGKYIDNAFNNVKTRCTLDLIMNLRAIIDNCEFKKDLFIERLSDLFPLSNQKLILKVFSVDNNFLELFTTHYLTYFDSFSNRAYQLRVAYVLKLITIYISHHRKFFQPSILENLDEKIKIENFWHDEKYKIILKNLADTHLETGIIIQNS</sequence>
<name>A0AAU9J6V5_9CILI</name>
<dbReference type="AlphaFoldDB" id="A0AAU9J6V5"/>
<reference evidence="1" key="1">
    <citation type="submission" date="2021-09" db="EMBL/GenBank/DDBJ databases">
        <authorList>
            <consortium name="AG Swart"/>
            <person name="Singh M."/>
            <person name="Singh A."/>
            <person name="Seah K."/>
            <person name="Emmerich C."/>
        </authorList>
    </citation>
    <scope>NUCLEOTIDE SEQUENCE</scope>
    <source>
        <strain evidence="1">ATCC30299</strain>
    </source>
</reference>
<evidence type="ECO:0000313" key="2">
    <source>
        <dbReference type="Proteomes" id="UP001162131"/>
    </source>
</evidence>
<dbReference type="EMBL" id="CAJZBQ010000033">
    <property type="protein sequence ID" value="CAG9322975.1"/>
    <property type="molecule type" value="Genomic_DNA"/>
</dbReference>
<keyword evidence="2" id="KW-1185">Reference proteome</keyword>